<evidence type="ECO:0000259" key="13">
    <source>
        <dbReference type="PROSITE" id="PS51192"/>
    </source>
</evidence>
<comment type="function">
    <text evidence="11">Subunit R is required for both nuclease and ATPase activities, but not for modification.</text>
</comment>
<accession>A0A7D7U333</accession>
<name>A0A7D7U333_9MOLU</name>
<dbReference type="Gene3D" id="1.20.58.2040">
    <property type="match status" value="1"/>
</dbReference>
<dbReference type="Pfam" id="PF22679">
    <property type="entry name" value="T1R_D3-like"/>
    <property type="match status" value="1"/>
</dbReference>
<sequence length="1074" mass="125953">MKAKHILEQKDKVIAFQRPEKKLNYKLTTEKELEDNLIKNLVDLGYEYASDIKTVDKLKDNLRIQMEKLNEITFSETEWRKFCNDFLLNKNHTYLEKTELLQKHWANIYNLERDDKSSVNVKIIDKDNLVKNTLQVINQFSVDTKSGHKNRYDVTILVNGLPLCHIELKKPGVDLENAFNQIDRYWNDSFQETDGIFDYVQLFIISNWSITKYYSNTVRENTRKKSTNSRRNKEFHSFKQTSHWADFSNNRIDDLDSFTYTFLRKFTLLSTLTKYCVFNEDKKLLVMRPYQIVAVEEIMYKVAYAINNSEHLGKDLSRGYVWHTTGSGKTLTSFKAAQLISLIEEVDKVVFVVDRMDLDYQTQREYENFQEGATSNASSTRVLDKLFKDKEKRIVVTTIQKLTNLIRDYDNSNGSELRNSKIVFIFDECHRSQFGKMHSDIAKYFKNSMMFGFTGTPIFEKNSNASLNGDKTTTAHLFGNAKPLHIYAIDDALYDDKVLGFKLYWWGRFKESDQVKDPNKKTRSDAIDGKAIFEKPSRIETITEWIWNNFDTFTRRDENYYLTRAHLIKQYGYKDLAKHRSKLSGFNSMLAAPSIEAARAYYSAFKRLQEMLLQKDPDLKKKLNVAIVYNYANKESDVDNANNKDPDEINSYANTNLDDENPDELDPRMSYEDKGFLQKAIEDYNNLFGINLNTEDLKSYYKDVSQKTKDGLIDILIVVNMMLTGFDAPQLNTIWIDKNLKDHGLIQAFSRVNRVFDNTKPYGNVVIFRNIEKAVHDAIKLFSNKKSADSLVLLKGFDAYYYGDETNEGYDAIVEKLQTKFPIQYLSDIGLKEERQEFIKTFNKWLKFNNFLSQFIEFDDEKKILKQQEINDYRSHYLECQRWLAERKEIEDISDDITYEMELIKSQDYNLGHVLDLINTISKKRSKKGSKNKSKSEDEQKLFEEILRAIGSSTGLRTRRELIIAFINSQNYDVSGDIETQFKKFVEKTVDARLEEIAEKYGMYIDKLSDYFKDCREKDELTRYGSEFSRLFKATRPLIAFKGSNSDKYNEIKETREKAFNELNELFIKTNTSN</sequence>
<evidence type="ECO:0000256" key="9">
    <source>
        <dbReference type="ARBA" id="ARBA00022840"/>
    </source>
</evidence>
<evidence type="ECO:0000256" key="7">
    <source>
        <dbReference type="ARBA" id="ARBA00022759"/>
    </source>
</evidence>
<dbReference type="Pfam" id="PF12008">
    <property type="entry name" value="EcoR124_C"/>
    <property type="match status" value="1"/>
</dbReference>
<dbReference type="CDD" id="cd22332">
    <property type="entry name" value="HsdR_N"/>
    <property type="match status" value="1"/>
</dbReference>
<dbReference type="PANTHER" id="PTHR30195">
    <property type="entry name" value="TYPE I SITE-SPECIFIC DEOXYRIBONUCLEASE PROTEIN SUBUNIT M AND R"/>
    <property type="match status" value="1"/>
</dbReference>
<keyword evidence="4" id="KW-0540">Nuclease</keyword>
<dbReference type="GO" id="GO:0003677">
    <property type="term" value="F:DNA binding"/>
    <property type="evidence" value="ECO:0007669"/>
    <property type="project" value="UniProtKB-KW"/>
</dbReference>
<dbReference type="KEGG" id="mtuy:H3143_02265"/>
<dbReference type="CDD" id="cd18030">
    <property type="entry name" value="DEXHc_RE_I_HsdR"/>
    <property type="match status" value="1"/>
</dbReference>
<dbReference type="Proteomes" id="UP000514704">
    <property type="component" value="Chromosome"/>
</dbReference>
<dbReference type="PROSITE" id="PS51192">
    <property type="entry name" value="HELICASE_ATP_BIND_1"/>
    <property type="match status" value="1"/>
</dbReference>
<reference evidence="14 15" key="1">
    <citation type="journal article" date="2017" name="Int. J. Syst. Evol. Microbiol.">
        <title>Mycoplasma tullyi sp. nov., isolated from penguins of the genus Spheniscus.</title>
        <authorList>
            <person name="Yavari C.A."/>
            <person name="Ramirez A.S."/>
            <person name="Nicholas R.A.J."/>
            <person name="Radford A.D."/>
            <person name="Darby A.C."/>
            <person name="Bradbury J.M."/>
        </authorList>
    </citation>
    <scope>NUCLEOTIDE SEQUENCE [LARGE SCALE GENOMIC DNA]</scope>
    <source>
        <strain evidence="14 15">56A97T</strain>
    </source>
</reference>
<evidence type="ECO:0000256" key="6">
    <source>
        <dbReference type="ARBA" id="ARBA00022747"/>
    </source>
</evidence>
<dbReference type="InterPro" id="IPR007409">
    <property type="entry name" value="Restrct_endonuc_type1_HsdR_N"/>
</dbReference>
<evidence type="ECO:0000256" key="1">
    <source>
        <dbReference type="ARBA" id="ARBA00000851"/>
    </source>
</evidence>
<organism evidence="14 15">
    <name type="scientific">Mycoplasma tullyi</name>
    <dbReference type="NCBI Taxonomy" id="1612150"/>
    <lineage>
        <taxon>Bacteria</taxon>
        <taxon>Bacillati</taxon>
        <taxon>Mycoplasmatota</taxon>
        <taxon>Mollicutes</taxon>
        <taxon>Mycoplasmataceae</taxon>
        <taxon>Mycoplasma</taxon>
    </lineage>
</organism>
<dbReference type="Pfam" id="PF04313">
    <property type="entry name" value="HSDR_N"/>
    <property type="match status" value="1"/>
</dbReference>
<evidence type="ECO:0000313" key="15">
    <source>
        <dbReference type="Proteomes" id="UP000514704"/>
    </source>
</evidence>
<dbReference type="PANTHER" id="PTHR30195:SF16">
    <property type="entry name" value="TYPE I RESTRICTION ENZYME ENDONUCLEASE SUBUNIT"/>
    <property type="match status" value="1"/>
</dbReference>
<keyword evidence="8 11" id="KW-0378">Hydrolase</keyword>
<keyword evidence="9 11" id="KW-0067">ATP-binding</keyword>
<dbReference type="Gene3D" id="3.40.50.300">
    <property type="entry name" value="P-loop containing nucleotide triphosphate hydrolases"/>
    <property type="match status" value="2"/>
</dbReference>
<gene>
    <name evidence="14" type="ORF">H3143_02265</name>
</gene>
<dbReference type="EMBL" id="CP059674">
    <property type="protein sequence ID" value="QMT98310.1"/>
    <property type="molecule type" value="Genomic_DNA"/>
</dbReference>
<evidence type="ECO:0000256" key="4">
    <source>
        <dbReference type="ARBA" id="ARBA00022722"/>
    </source>
</evidence>
<feature type="domain" description="Helicase ATP-binding" evidence="13">
    <location>
        <begin position="310"/>
        <end position="475"/>
    </location>
</feature>
<comment type="subunit">
    <text evidence="3 11">The type I restriction/modification system is composed of three polypeptides R, M and S.</text>
</comment>
<keyword evidence="5 11" id="KW-0547">Nucleotide-binding</keyword>
<dbReference type="InterPro" id="IPR022625">
    <property type="entry name" value="TypeI_RM_Rsu_C"/>
</dbReference>
<keyword evidence="10 11" id="KW-0238">DNA-binding</keyword>
<dbReference type="InterPro" id="IPR014001">
    <property type="entry name" value="Helicase_ATP-bd"/>
</dbReference>
<dbReference type="InterPro" id="IPR051268">
    <property type="entry name" value="Type-I_R_enzyme_R_subunit"/>
</dbReference>
<evidence type="ECO:0000256" key="5">
    <source>
        <dbReference type="ARBA" id="ARBA00022741"/>
    </source>
</evidence>
<dbReference type="SMART" id="SM00487">
    <property type="entry name" value="DEXDc"/>
    <property type="match status" value="1"/>
</dbReference>
<dbReference type="CDD" id="cd18800">
    <property type="entry name" value="SF2_C_EcoR124I-like"/>
    <property type="match status" value="1"/>
</dbReference>
<evidence type="ECO:0000256" key="8">
    <source>
        <dbReference type="ARBA" id="ARBA00022801"/>
    </source>
</evidence>
<evidence type="ECO:0000256" key="11">
    <source>
        <dbReference type="RuleBase" id="RU364115"/>
    </source>
</evidence>
<dbReference type="GO" id="GO:0009035">
    <property type="term" value="F:type I site-specific deoxyribonuclease activity"/>
    <property type="evidence" value="ECO:0007669"/>
    <property type="project" value="UniProtKB-EC"/>
</dbReference>
<evidence type="ECO:0000256" key="3">
    <source>
        <dbReference type="ARBA" id="ARBA00011296"/>
    </source>
</evidence>
<dbReference type="Gene3D" id="3.90.1570.50">
    <property type="match status" value="1"/>
</dbReference>
<proteinExistence type="inferred from homology"/>
<dbReference type="RefSeq" id="WP_182078597.1">
    <property type="nucleotide sequence ID" value="NZ_CP059674.1"/>
</dbReference>
<dbReference type="REBASE" id="436062">
    <property type="entry name" value="Mte97TORF2260P"/>
</dbReference>
<keyword evidence="15" id="KW-1185">Reference proteome</keyword>
<dbReference type="Pfam" id="PF18766">
    <property type="entry name" value="SWI2_SNF2"/>
    <property type="match status" value="1"/>
</dbReference>
<keyword evidence="6 11" id="KW-0680">Restriction system</keyword>
<comment type="similarity">
    <text evidence="2 11">Belongs to the HsdR family.</text>
</comment>
<keyword evidence="7 14" id="KW-0255">Endonuclease</keyword>
<dbReference type="AlphaFoldDB" id="A0A7D7U333"/>
<protein>
    <recommendedName>
        <fullName evidence="11">Type I restriction enzyme endonuclease subunit</fullName>
        <shortName evidence="11">R protein</shortName>
        <ecNumber evidence="11">3.1.21.3</ecNumber>
    </recommendedName>
</protein>
<evidence type="ECO:0000256" key="12">
    <source>
        <dbReference type="SAM" id="MobiDB-lite"/>
    </source>
</evidence>
<dbReference type="InterPro" id="IPR055180">
    <property type="entry name" value="HsdR_RecA-like_helicase_dom_2"/>
</dbReference>
<evidence type="ECO:0000256" key="10">
    <source>
        <dbReference type="ARBA" id="ARBA00023125"/>
    </source>
</evidence>
<dbReference type="GO" id="GO:0009307">
    <property type="term" value="P:DNA restriction-modification system"/>
    <property type="evidence" value="ECO:0007669"/>
    <property type="project" value="UniProtKB-KW"/>
</dbReference>
<dbReference type="EC" id="3.1.21.3" evidence="11"/>
<dbReference type="GO" id="GO:0005524">
    <property type="term" value="F:ATP binding"/>
    <property type="evidence" value="ECO:0007669"/>
    <property type="project" value="UniProtKB-KW"/>
</dbReference>
<dbReference type="InterPro" id="IPR040980">
    <property type="entry name" value="SWI2_SNF2"/>
</dbReference>
<dbReference type="NCBIfam" id="TIGR00348">
    <property type="entry name" value="hsdR"/>
    <property type="match status" value="1"/>
</dbReference>
<evidence type="ECO:0000256" key="2">
    <source>
        <dbReference type="ARBA" id="ARBA00008598"/>
    </source>
</evidence>
<evidence type="ECO:0000313" key="14">
    <source>
        <dbReference type="EMBL" id="QMT98310.1"/>
    </source>
</evidence>
<feature type="region of interest" description="Disordered" evidence="12">
    <location>
        <begin position="637"/>
        <end position="664"/>
    </location>
</feature>
<comment type="catalytic activity">
    <reaction evidence="1 11">
        <text>Endonucleolytic cleavage of DNA to give random double-stranded fragments with terminal 5'-phosphates, ATP is simultaneously hydrolyzed.</text>
        <dbReference type="EC" id="3.1.21.3"/>
    </reaction>
</comment>
<dbReference type="SUPFAM" id="SSF52540">
    <property type="entry name" value="P-loop containing nucleoside triphosphate hydrolases"/>
    <property type="match status" value="2"/>
</dbReference>
<dbReference type="InterPro" id="IPR027417">
    <property type="entry name" value="P-loop_NTPase"/>
</dbReference>
<feature type="compositionally biased region" description="Basic and acidic residues" evidence="12">
    <location>
        <begin position="637"/>
        <end position="647"/>
    </location>
</feature>
<dbReference type="InterPro" id="IPR004473">
    <property type="entry name" value="Restrct_endonuc_typeI_HsdR"/>
</dbReference>